<keyword evidence="1" id="KW-0812">Transmembrane</keyword>
<evidence type="ECO:0000313" key="2">
    <source>
        <dbReference type="EMBL" id="MBC8317730.1"/>
    </source>
</evidence>
<dbReference type="Proteomes" id="UP000614424">
    <property type="component" value="Unassembled WGS sequence"/>
</dbReference>
<proteinExistence type="predicted"/>
<dbReference type="AlphaFoldDB" id="A0A8J6ND14"/>
<gene>
    <name evidence="2" type="ORF">H8E41_07465</name>
</gene>
<evidence type="ECO:0000256" key="1">
    <source>
        <dbReference type="SAM" id="Phobius"/>
    </source>
</evidence>
<dbReference type="EMBL" id="JACNJZ010000101">
    <property type="protein sequence ID" value="MBC8317730.1"/>
    <property type="molecule type" value="Genomic_DNA"/>
</dbReference>
<protein>
    <recommendedName>
        <fullName evidence="4">Nickel transport protein</fullName>
    </recommendedName>
</protein>
<keyword evidence="1" id="KW-1133">Transmembrane helix</keyword>
<accession>A0A8J6ND14</accession>
<sequence>MRSECDFIKISRATAMVSFLFLLLAAPSLAHKVKVFAYGEGEKIMTKSYFSNGKAVMHSPITVLNRSDGKTLLHGETNEEGLFEFPVPSAAKQQRMDLKIRVSTGEGHLAEWVLPADEYLEQYGEGGHVEHTGAKDEVAVLSGGQSACDEQVVSRLVEQALDKKLAPVKEMIQQSRDSGPDFRDILGGIGYIFGMAGIAAYMGSRKKKG</sequence>
<organism evidence="2 3">
    <name type="scientific">Candidatus Desulfobia pelagia</name>
    <dbReference type="NCBI Taxonomy" id="2841692"/>
    <lineage>
        <taxon>Bacteria</taxon>
        <taxon>Pseudomonadati</taxon>
        <taxon>Thermodesulfobacteriota</taxon>
        <taxon>Desulfobulbia</taxon>
        <taxon>Desulfobulbales</taxon>
        <taxon>Desulfobulbaceae</taxon>
        <taxon>Candidatus Desulfobia</taxon>
    </lineage>
</organism>
<reference evidence="2 3" key="1">
    <citation type="submission" date="2020-08" db="EMBL/GenBank/DDBJ databases">
        <title>Bridging the membrane lipid divide: bacteria of the FCB group superphylum have the potential to synthesize archaeal ether lipids.</title>
        <authorList>
            <person name="Villanueva L."/>
            <person name="Von Meijenfeldt F.A.B."/>
            <person name="Westbye A.B."/>
            <person name="Yadav S."/>
            <person name="Hopmans E.C."/>
            <person name="Dutilh B.E."/>
            <person name="Sinninghe Damste J.S."/>
        </authorList>
    </citation>
    <scope>NUCLEOTIDE SEQUENCE [LARGE SCALE GENOMIC DNA]</scope>
    <source>
        <strain evidence="2">NIOZ-UU47</strain>
    </source>
</reference>
<keyword evidence="1" id="KW-0472">Membrane</keyword>
<name>A0A8J6ND14_9BACT</name>
<feature type="transmembrane region" description="Helical" evidence="1">
    <location>
        <begin position="185"/>
        <end position="203"/>
    </location>
</feature>
<evidence type="ECO:0000313" key="3">
    <source>
        <dbReference type="Proteomes" id="UP000614424"/>
    </source>
</evidence>
<comment type="caution">
    <text evidence="2">The sequence shown here is derived from an EMBL/GenBank/DDBJ whole genome shotgun (WGS) entry which is preliminary data.</text>
</comment>
<evidence type="ECO:0008006" key="4">
    <source>
        <dbReference type="Google" id="ProtNLM"/>
    </source>
</evidence>